<dbReference type="EMBL" id="JTHE03000009">
    <property type="protein sequence ID" value="MCM1981474.1"/>
    <property type="molecule type" value="Genomic_DNA"/>
</dbReference>
<sequence length="64" mass="7560">MAESFQLSLEQEFNLRSFSEKVKGLSHEEAQEFLVSLYELMIRKESMYKHFLKQEWGLSSSPSL</sequence>
<organism evidence="1 2">
    <name type="scientific">Lyngbya confervoides BDU141951</name>
    <dbReference type="NCBI Taxonomy" id="1574623"/>
    <lineage>
        <taxon>Bacteria</taxon>
        <taxon>Bacillati</taxon>
        <taxon>Cyanobacteriota</taxon>
        <taxon>Cyanophyceae</taxon>
        <taxon>Oscillatoriophycideae</taxon>
        <taxon>Oscillatoriales</taxon>
        <taxon>Microcoleaceae</taxon>
        <taxon>Lyngbya</taxon>
    </lineage>
</organism>
<accession>A0ABD4SYI1</accession>
<dbReference type="InterPro" id="IPR007574">
    <property type="entry name" value="NblA"/>
</dbReference>
<name>A0ABD4SYI1_9CYAN</name>
<keyword evidence="2" id="KW-1185">Reference proteome</keyword>
<comment type="caution">
    <text evidence="1">The sequence shown here is derived from an EMBL/GenBank/DDBJ whole genome shotgun (WGS) entry which is preliminary data.</text>
</comment>
<gene>
    <name evidence="1" type="ORF">QQ91_0001330</name>
</gene>
<dbReference type="AlphaFoldDB" id="A0ABD4SYI1"/>
<evidence type="ECO:0000313" key="2">
    <source>
        <dbReference type="Proteomes" id="UP000031561"/>
    </source>
</evidence>
<dbReference type="InterPro" id="IPR036904">
    <property type="entry name" value="NblA_sf"/>
</dbReference>
<dbReference type="SUPFAM" id="SSF109859">
    <property type="entry name" value="NblA-like"/>
    <property type="match status" value="1"/>
</dbReference>
<dbReference type="RefSeq" id="WP_166279006.1">
    <property type="nucleotide sequence ID" value="NZ_JTHE03000009.1"/>
</dbReference>
<dbReference type="Pfam" id="PF04485">
    <property type="entry name" value="NblA"/>
    <property type="match status" value="1"/>
</dbReference>
<dbReference type="Gene3D" id="1.10.287.670">
    <property type="entry name" value="Phycobilisome degradation protein NblA"/>
    <property type="match status" value="1"/>
</dbReference>
<proteinExistence type="predicted"/>
<protein>
    <submittedName>
        <fullName evidence="1">NblA/ycf18 family protein</fullName>
    </submittedName>
</protein>
<evidence type="ECO:0000313" key="1">
    <source>
        <dbReference type="EMBL" id="MCM1981474.1"/>
    </source>
</evidence>
<reference evidence="1 2" key="1">
    <citation type="journal article" date="2015" name="Genome Announc.">
        <title>Draft Genome Sequence of Filamentous Marine Cyanobacterium Lyngbya confervoides Strain BDU141951.</title>
        <authorList>
            <person name="Chandrababunaidu M.M."/>
            <person name="Sen D."/>
            <person name="Tripathy S."/>
        </authorList>
    </citation>
    <scope>NUCLEOTIDE SEQUENCE [LARGE SCALE GENOMIC DNA]</scope>
    <source>
        <strain evidence="1 2">BDU141951</strain>
    </source>
</reference>
<dbReference type="Proteomes" id="UP000031561">
    <property type="component" value="Unassembled WGS sequence"/>
</dbReference>